<accession>A0A371FAK9</accession>
<name>A0A371FAK9_MUCPR</name>
<feature type="non-terminal residue" evidence="3">
    <location>
        <position position="1"/>
    </location>
</feature>
<reference evidence="3" key="1">
    <citation type="submission" date="2018-05" db="EMBL/GenBank/DDBJ databases">
        <title>Draft genome of Mucuna pruriens seed.</title>
        <authorList>
            <person name="Nnadi N.E."/>
            <person name="Vos R."/>
            <person name="Hasami M.H."/>
            <person name="Devisetty U.K."/>
            <person name="Aguiy J.C."/>
        </authorList>
    </citation>
    <scope>NUCLEOTIDE SEQUENCE [LARGE SCALE GENOMIC DNA]</scope>
    <source>
        <strain evidence="3">JCA_2017</strain>
    </source>
</reference>
<dbReference type="SUPFAM" id="SSF53756">
    <property type="entry name" value="UDP-Glycosyltransferase/glycogen phosphorylase"/>
    <property type="match status" value="1"/>
</dbReference>
<organism evidence="3 4">
    <name type="scientific">Mucuna pruriens</name>
    <name type="common">Velvet bean</name>
    <name type="synonym">Dolichos pruriens</name>
    <dbReference type="NCBI Taxonomy" id="157652"/>
    <lineage>
        <taxon>Eukaryota</taxon>
        <taxon>Viridiplantae</taxon>
        <taxon>Streptophyta</taxon>
        <taxon>Embryophyta</taxon>
        <taxon>Tracheophyta</taxon>
        <taxon>Spermatophyta</taxon>
        <taxon>Magnoliopsida</taxon>
        <taxon>eudicotyledons</taxon>
        <taxon>Gunneridae</taxon>
        <taxon>Pentapetalae</taxon>
        <taxon>rosids</taxon>
        <taxon>fabids</taxon>
        <taxon>Fabales</taxon>
        <taxon>Fabaceae</taxon>
        <taxon>Papilionoideae</taxon>
        <taxon>50 kb inversion clade</taxon>
        <taxon>NPAAA clade</taxon>
        <taxon>indigoferoid/millettioid clade</taxon>
        <taxon>Phaseoleae</taxon>
        <taxon>Mucuna</taxon>
    </lineage>
</organism>
<proteinExistence type="inferred from homology"/>
<keyword evidence="2" id="KW-0808">Transferase</keyword>
<evidence type="ECO:0000256" key="2">
    <source>
        <dbReference type="ARBA" id="ARBA00022679"/>
    </source>
</evidence>
<dbReference type="AlphaFoldDB" id="A0A371FAK9"/>
<dbReference type="OrthoDB" id="5835829at2759"/>
<comment type="similarity">
    <text evidence="1">Belongs to the UDP-glycosyltransferase family.</text>
</comment>
<dbReference type="GO" id="GO:0080044">
    <property type="term" value="F:quercetin 7-O-glucosyltransferase activity"/>
    <property type="evidence" value="ECO:0007669"/>
    <property type="project" value="TreeGrafter"/>
</dbReference>
<dbReference type="CDD" id="cd03784">
    <property type="entry name" value="GT1_Gtf-like"/>
    <property type="match status" value="1"/>
</dbReference>
<evidence type="ECO:0000256" key="1">
    <source>
        <dbReference type="ARBA" id="ARBA00009995"/>
    </source>
</evidence>
<dbReference type="Proteomes" id="UP000257109">
    <property type="component" value="Unassembled WGS sequence"/>
</dbReference>
<protein>
    <submittedName>
        <fullName evidence="3">7-deoxyloganetic acid glucosyltransferase</fullName>
    </submittedName>
</protein>
<comment type="caution">
    <text evidence="3">The sequence shown here is derived from an EMBL/GenBank/DDBJ whole genome shotgun (WGS) entry which is preliminary data.</text>
</comment>
<dbReference type="Gene3D" id="3.40.50.2000">
    <property type="entry name" value="Glycogen Phosphorylase B"/>
    <property type="match status" value="2"/>
</dbReference>
<dbReference type="PANTHER" id="PTHR11926:SF1392">
    <property type="entry name" value="GLYCOSYLTRANSFERASE"/>
    <property type="match status" value="1"/>
</dbReference>
<keyword evidence="4" id="KW-1185">Reference proteome</keyword>
<evidence type="ECO:0000313" key="3">
    <source>
        <dbReference type="EMBL" id="RDX75334.1"/>
    </source>
</evidence>
<dbReference type="GO" id="GO:0080043">
    <property type="term" value="F:quercetin 3-O-glucosyltransferase activity"/>
    <property type="evidence" value="ECO:0007669"/>
    <property type="project" value="TreeGrafter"/>
</dbReference>
<dbReference type="Pfam" id="PF00201">
    <property type="entry name" value="UDPGT"/>
    <property type="match status" value="1"/>
</dbReference>
<dbReference type="PANTHER" id="PTHR11926">
    <property type="entry name" value="GLUCOSYL/GLUCURONOSYL TRANSFERASES"/>
    <property type="match status" value="1"/>
</dbReference>
<sequence length="524" mass="59596">MLSHEQLLEFWHSLVKVFIRSRNKVAKKTRHNIKENYSSYCNLENLIRDIREKMEKSTAPHILVLPFPAEGHVKPMFNLGKLLSHRGQRITYVNTHYNYKRLLHFTDIGSFNTQFPDFHFASITDGVPDDYHPPNEFEMIISPTSRSKVAKEFRQLFSSFVEKPSCLIADGLMSTIAMDVAQDFGVPLITFRTYSATATWVSIHVSKIIQEGLIDLQDPEDMDKVLASIPGLENLLRECDLPSILKLKPGSLYLDFYIKETLAMTRASSLILNTFDQLEAPIITKLATIFPKVYTIGPLHTLIKTQFTNNSSSSLHLRKEDRSCITWLNHQKAKSVLYVSFGTLVKLSHEQLMEFWYGLVSSLKPFLWVIRQDLIIGEGGLGHNVPMELELGTKKRGLMVDWAPQEEVLAHPTVCAFLTHSGWNSTLECITEGVPMLCWPLIADQTINSRCVSEQWGIGLDMNGACDRLVVEKMVKNVMENQIRLTSSANEIAKKARDSVKENGSSFHNIENLINDIRSTRARK</sequence>
<evidence type="ECO:0000313" key="4">
    <source>
        <dbReference type="Proteomes" id="UP000257109"/>
    </source>
</evidence>
<dbReference type="InterPro" id="IPR002213">
    <property type="entry name" value="UDP_glucos_trans"/>
</dbReference>
<gene>
    <name evidence="3" type="primary">UGT709C2</name>
    <name evidence="3" type="ORF">CR513_44792</name>
</gene>
<dbReference type="EMBL" id="QJKJ01009871">
    <property type="protein sequence ID" value="RDX75334.1"/>
    <property type="molecule type" value="Genomic_DNA"/>
</dbReference>
<dbReference type="FunFam" id="3.40.50.2000:FF:000040">
    <property type="entry name" value="UDP-glycosyltransferase 76C1"/>
    <property type="match status" value="1"/>
</dbReference>